<dbReference type="InterPro" id="IPR008535">
    <property type="entry name" value="DUF817"/>
</dbReference>
<sequence length="314" mass="35785">MTERDVLDPERWRWRRLWRFGVGFVWLELQSLVFAIAIFAALAITSVVELPIPRYDALLLFALLLTVVLWATGWETTREVGVILAFHLIGLGLELFKVSVGSWVYPDEAWSKVGGVPLYSGFMYAAVGSYIVQAWRRFDLRVTGFRLWPMTLLAVAAYANFFTHHWIPDLRWLIAAGFLIELRGTLVHFTVREPRYRMPLVLSFLAIGLALWFAENAATLLGAWAYPDQLVAWTMVHVGKVGSWSLLVSLSFVIVAALKHLEGVLDGREDDKPSVVVTRRRERAQRRAEARREREDQGPESGQEQGSQDRSLET</sequence>
<feature type="compositionally biased region" description="Low complexity" evidence="1">
    <location>
        <begin position="299"/>
        <end position="314"/>
    </location>
</feature>
<feature type="compositionally biased region" description="Basic and acidic residues" evidence="1">
    <location>
        <begin position="285"/>
        <end position="297"/>
    </location>
</feature>
<keyword evidence="2" id="KW-1133">Transmembrane helix</keyword>
<feature type="transmembrane region" description="Helical" evidence="2">
    <location>
        <begin position="57"/>
        <end position="74"/>
    </location>
</feature>
<evidence type="ECO:0000313" key="4">
    <source>
        <dbReference type="Proteomes" id="UP001172738"/>
    </source>
</evidence>
<feature type="transmembrane region" description="Helical" evidence="2">
    <location>
        <begin position="173"/>
        <end position="191"/>
    </location>
</feature>
<evidence type="ECO:0000256" key="2">
    <source>
        <dbReference type="SAM" id="Phobius"/>
    </source>
</evidence>
<protein>
    <submittedName>
        <fullName evidence="3">DUF817 domain-containing protein</fullName>
    </submittedName>
</protein>
<feature type="transmembrane region" description="Helical" evidence="2">
    <location>
        <begin position="116"/>
        <end position="135"/>
    </location>
</feature>
<name>A0ABT8FXW0_9MICO</name>
<accession>A0ABT8FXW0</accession>
<feature type="transmembrane region" description="Helical" evidence="2">
    <location>
        <begin position="81"/>
        <end position="104"/>
    </location>
</feature>
<keyword evidence="4" id="KW-1185">Reference proteome</keyword>
<feature type="transmembrane region" description="Helical" evidence="2">
    <location>
        <begin position="147"/>
        <end position="167"/>
    </location>
</feature>
<comment type="caution">
    <text evidence="3">The sequence shown here is derived from an EMBL/GenBank/DDBJ whole genome shotgun (WGS) entry which is preliminary data.</text>
</comment>
<feature type="transmembrane region" description="Helical" evidence="2">
    <location>
        <begin position="20"/>
        <end position="45"/>
    </location>
</feature>
<keyword evidence="2" id="KW-0472">Membrane</keyword>
<dbReference type="EMBL" id="JAUHPV010000001">
    <property type="protein sequence ID" value="MDN4471745.1"/>
    <property type="molecule type" value="Genomic_DNA"/>
</dbReference>
<dbReference type="Proteomes" id="UP001172738">
    <property type="component" value="Unassembled WGS sequence"/>
</dbReference>
<organism evidence="3 4">
    <name type="scientific">Demequina zhanjiangensis</name>
    <dbReference type="NCBI Taxonomy" id="3051659"/>
    <lineage>
        <taxon>Bacteria</taxon>
        <taxon>Bacillati</taxon>
        <taxon>Actinomycetota</taxon>
        <taxon>Actinomycetes</taxon>
        <taxon>Micrococcales</taxon>
        <taxon>Demequinaceae</taxon>
        <taxon>Demequina</taxon>
    </lineage>
</organism>
<evidence type="ECO:0000313" key="3">
    <source>
        <dbReference type="EMBL" id="MDN4471745.1"/>
    </source>
</evidence>
<reference evidence="3" key="1">
    <citation type="submission" date="2023-06" db="EMBL/GenBank/DDBJ databases">
        <title>SYSU T00b26.</title>
        <authorList>
            <person name="Gao L."/>
            <person name="Fang B.-Z."/>
            <person name="Li W.-J."/>
        </authorList>
    </citation>
    <scope>NUCLEOTIDE SEQUENCE</scope>
    <source>
        <strain evidence="3">SYSU T00b26</strain>
    </source>
</reference>
<feature type="transmembrane region" description="Helical" evidence="2">
    <location>
        <begin position="241"/>
        <end position="258"/>
    </location>
</feature>
<evidence type="ECO:0000256" key="1">
    <source>
        <dbReference type="SAM" id="MobiDB-lite"/>
    </source>
</evidence>
<keyword evidence="2" id="KW-0812">Transmembrane</keyword>
<dbReference type="RefSeq" id="WP_301125668.1">
    <property type="nucleotide sequence ID" value="NZ_JAUHPV010000001.1"/>
</dbReference>
<dbReference type="Pfam" id="PF05675">
    <property type="entry name" value="DUF817"/>
    <property type="match status" value="1"/>
</dbReference>
<proteinExistence type="predicted"/>
<feature type="region of interest" description="Disordered" evidence="1">
    <location>
        <begin position="275"/>
        <end position="314"/>
    </location>
</feature>
<gene>
    <name evidence="3" type="ORF">QQX04_01915</name>
</gene>
<feature type="transmembrane region" description="Helical" evidence="2">
    <location>
        <begin position="200"/>
        <end position="226"/>
    </location>
</feature>